<dbReference type="EMBL" id="CP097511">
    <property type="protein sequence ID" value="URE46994.1"/>
    <property type="molecule type" value="Genomic_DNA"/>
</dbReference>
<dbReference type="AlphaFoldDB" id="A0A9E7I7R6"/>
<keyword evidence="5" id="KW-0325">Glycoprotein</keyword>
<evidence type="ECO:0000313" key="7">
    <source>
        <dbReference type="Proteomes" id="UP001055439"/>
    </source>
</evidence>
<keyword evidence="7" id="KW-1185">Reference proteome</keyword>
<dbReference type="Gene3D" id="3.80.10.10">
    <property type="entry name" value="Ribonuclease Inhibitor"/>
    <property type="match status" value="1"/>
</dbReference>
<dbReference type="PRINTS" id="PR00019">
    <property type="entry name" value="LEURICHRPT"/>
</dbReference>
<gene>
    <name evidence="6" type="ORF">MUK42_24121</name>
</gene>
<dbReference type="PANTHER" id="PTHR48059:SF30">
    <property type="entry name" value="OS06G0587000 PROTEIN"/>
    <property type="match status" value="1"/>
</dbReference>
<dbReference type="SUPFAM" id="SSF52058">
    <property type="entry name" value="L domain-like"/>
    <property type="match status" value="1"/>
</dbReference>
<evidence type="ECO:0000256" key="4">
    <source>
        <dbReference type="ARBA" id="ARBA00022737"/>
    </source>
</evidence>
<evidence type="ECO:0000256" key="5">
    <source>
        <dbReference type="ARBA" id="ARBA00023180"/>
    </source>
</evidence>
<comment type="subcellular location">
    <subcellularLocation>
        <location evidence="1">Cell envelope</location>
    </subcellularLocation>
</comment>
<dbReference type="InterPro" id="IPR001611">
    <property type="entry name" value="Leu-rich_rpt"/>
</dbReference>
<sequence length="133" mass="14594">MIRVMPYIITTGSVRPNSFVTNGGGDLRALRKVKVFFRERVGTINSTLDVMEWRKNLSYHGLNGAIPNALANLKALNHLDLSKNDLTGPIPPSLEELTSLNVLILSNNRLNGPIPASLCDGQSKGLLELRFVL</sequence>
<dbReference type="Proteomes" id="UP001055439">
    <property type="component" value="Chromosome 9"/>
</dbReference>
<keyword evidence="3" id="KW-0732">Signal</keyword>
<reference evidence="6" key="1">
    <citation type="submission" date="2022-05" db="EMBL/GenBank/DDBJ databases">
        <title>The Musa troglodytarum L. genome provides insights into the mechanism of non-climacteric behaviour and enrichment of carotenoids.</title>
        <authorList>
            <person name="Wang J."/>
        </authorList>
    </citation>
    <scope>NUCLEOTIDE SEQUENCE</scope>
    <source>
        <tissue evidence="6">Leaf</tissue>
    </source>
</reference>
<evidence type="ECO:0000313" key="6">
    <source>
        <dbReference type="EMBL" id="URE46994.1"/>
    </source>
</evidence>
<evidence type="ECO:0000256" key="3">
    <source>
        <dbReference type="ARBA" id="ARBA00022729"/>
    </source>
</evidence>
<name>A0A9E7I7R6_9LILI</name>
<dbReference type="InterPro" id="IPR051848">
    <property type="entry name" value="PGIP"/>
</dbReference>
<evidence type="ECO:0000256" key="1">
    <source>
        <dbReference type="ARBA" id="ARBA00004196"/>
    </source>
</evidence>
<keyword evidence="2" id="KW-0433">Leucine-rich repeat</keyword>
<dbReference type="FunFam" id="3.80.10.10:FF:000041">
    <property type="entry name" value="LRR receptor-like serine/threonine-protein kinase ERECTA"/>
    <property type="match status" value="1"/>
</dbReference>
<dbReference type="PANTHER" id="PTHR48059">
    <property type="entry name" value="POLYGALACTURONASE INHIBITOR 1"/>
    <property type="match status" value="1"/>
</dbReference>
<evidence type="ECO:0000256" key="2">
    <source>
        <dbReference type="ARBA" id="ARBA00022614"/>
    </source>
</evidence>
<dbReference type="Pfam" id="PF00560">
    <property type="entry name" value="LRR_1"/>
    <property type="match status" value="2"/>
</dbReference>
<protein>
    <submittedName>
        <fullName evidence="6">STYKc</fullName>
    </submittedName>
</protein>
<organism evidence="6 7">
    <name type="scientific">Musa troglodytarum</name>
    <name type="common">fe'i banana</name>
    <dbReference type="NCBI Taxonomy" id="320322"/>
    <lineage>
        <taxon>Eukaryota</taxon>
        <taxon>Viridiplantae</taxon>
        <taxon>Streptophyta</taxon>
        <taxon>Embryophyta</taxon>
        <taxon>Tracheophyta</taxon>
        <taxon>Spermatophyta</taxon>
        <taxon>Magnoliopsida</taxon>
        <taxon>Liliopsida</taxon>
        <taxon>Zingiberales</taxon>
        <taxon>Musaceae</taxon>
        <taxon>Musa</taxon>
    </lineage>
</organism>
<accession>A0A9E7I7R6</accession>
<dbReference type="OrthoDB" id="1939111at2759"/>
<keyword evidence="4" id="KW-0677">Repeat</keyword>
<dbReference type="InterPro" id="IPR032675">
    <property type="entry name" value="LRR_dom_sf"/>
</dbReference>
<proteinExistence type="predicted"/>